<reference evidence="3" key="1">
    <citation type="submission" date="2016-07" db="EMBL/GenBank/DDBJ databases">
        <authorList>
            <person name="Florea S."/>
            <person name="Webb J.S."/>
            <person name="Jaromczyk J."/>
            <person name="Schardl C.L."/>
        </authorList>
    </citation>
    <scope>NUCLEOTIDE SEQUENCE [LARGE SCALE GENOMIC DNA]</scope>
    <source>
        <strain evidence="3">CY1</strain>
    </source>
</reference>
<dbReference type="Gene3D" id="3.30.1380.10">
    <property type="match status" value="1"/>
</dbReference>
<feature type="domain" description="Peptidase M15C" evidence="1">
    <location>
        <begin position="69"/>
        <end position="135"/>
    </location>
</feature>
<dbReference type="OrthoDB" id="9799970at2"/>
<evidence type="ECO:0000313" key="2">
    <source>
        <dbReference type="EMBL" id="OPH47640.1"/>
    </source>
</evidence>
<accession>A0A1V4H8U6</accession>
<comment type="caution">
    <text evidence="2">The sequence shown here is derived from an EMBL/GenBank/DDBJ whole genome shotgun (WGS) entry which is preliminary data.</text>
</comment>
<evidence type="ECO:0000259" key="1">
    <source>
        <dbReference type="Pfam" id="PF13539"/>
    </source>
</evidence>
<keyword evidence="3" id="KW-1185">Reference proteome</keyword>
<dbReference type="EMBL" id="MBTG01000056">
    <property type="protein sequence ID" value="OPH47640.1"/>
    <property type="molecule type" value="Genomic_DNA"/>
</dbReference>
<name>A0A1V4H8U6_9BACL</name>
<dbReference type="InterPro" id="IPR052179">
    <property type="entry name" value="DD-CPase-like"/>
</dbReference>
<proteinExistence type="predicted"/>
<dbReference type="Proteomes" id="UP000190626">
    <property type="component" value="Unassembled WGS sequence"/>
</dbReference>
<protein>
    <recommendedName>
        <fullName evidence="1">Peptidase M15C domain-containing protein</fullName>
    </recommendedName>
</protein>
<dbReference type="AlphaFoldDB" id="A0A1V4H8U6"/>
<dbReference type="SUPFAM" id="SSF55166">
    <property type="entry name" value="Hedgehog/DD-peptidase"/>
    <property type="match status" value="1"/>
</dbReference>
<sequence>MLLSQLLNKSEARISKLHPVVATKTRQLITAAFNEGINIVIVQGLRTFEEQAALYAQGRTTAGAIVTNARAGYSMHNYGVALDFCLLADDGINVVWTVNDKWLRVGAIGKSLGFVWGGDWTYEKEGIVDYPHFEMSFGLSINDLRNGAKLPDLVETVKDEDEMKLDLNQWKMLGDSIDAWYRKGWITDYKWAEKSYKQELTLSDLAWLQSIVFSRQNGIQV</sequence>
<dbReference type="RefSeq" id="WP_079420316.1">
    <property type="nucleotide sequence ID" value="NZ_MBTG01000056.1"/>
</dbReference>
<gene>
    <name evidence="2" type="ORF">BC351_10650</name>
</gene>
<evidence type="ECO:0000313" key="3">
    <source>
        <dbReference type="Proteomes" id="UP000190626"/>
    </source>
</evidence>
<dbReference type="CDD" id="cd14845">
    <property type="entry name" value="L-Ala-D-Glu_peptidase_like"/>
    <property type="match status" value="1"/>
</dbReference>
<dbReference type="PANTHER" id="PTHR34385:SF1">
    <property type="entry name" value="PEPTIDOGLYCAN L-ALANYL-D-GLUTAMATE ENDOPEPTIDASE CWLK"/>
    <property type="match status" value="1"/>
</dbReference>
<dbReference type="GO" id="GO:0008233">
    <property type="term" value="F:peptidase activity"/>
    <property type="evidence" value="ECO:0007669"/>
    <property type="project" value="InterPro"/>
</dbReference>
<dbReference type="InterPro" id="IPR009045">
    <property type="entry name" value="Zn_M74/Hedgehog-like"/>
</dbReference>
<dbReference type="Pfam" id="PF13539">
    <property type="entry name" value="Peptidase_M15_4"/>
    <property type="match status" value="1"/>
</dbReference>
<dbReference type="PANTHER" id="PTHR34385">
    <property type="entry name" value="D-ALANYL-D-ALANINE CARBOXYPEPTIDASE"/>
    <property type="match status" value="1"/>
</dbReference>
<dbReference type="STRING" id="1469647.BC351_10650"/>
<organism evidence="2 3">
    <name type="scientific">Paenibacillus ferrarius</name>
    <dbReference type="NCBI Taxonomy" id="1469647"/>
    <lineage>
        <taxon>Bacteria</taxon>
        <taxon>Bacillati</taxon>
        <taxon>Bacillota</taxon>
        <taxon>Bacilli</taxon>
        <taxon>Bacillales</taxon>
        <taxon>Paenibacillaceae</taxon>
        <taxon>Paenibacillus</taxon>
    </lineage>
</organism>
<dbReference type="InterPro" id="IPR039561">
    <property type="entry name" value="Peptidase_M15C"/>
</dbReference>